<evidence type="ECO:0000256" key="1">
    <source>
        <dbReference type="ARBA" id="ARBA00004613"/>
    </source>
</evidence>
<evidence type="ECO:0000256" key="2">
    <source>
        <dbReference type="ARBA" id="ARBA00022525"/>
    </source>
</evidence>
<dbReference type="PROSITE" id="PS50900">
    <property type="entry name" value="PLAC"/>
    <property type="match status" value="1"/>
</dbReference>
<keyword evidence="2" id="KW-0964">Secreted</keyword>
<dbReference type="Gene3D" id="2.60.40.10">
    <property type="entry name" value="Immunoglobulins"/>
    <property type="match status" value="3"/>
</dbReference>
<dbReference type="InterPro" id="IPR007110">
    <property type="entry name" value="Ig-like_dom"/>
</dbReference>
<keyword evidence="3" id="KW-0732">Signal</keyword>
<dbReference type="EMBL" id="MUZQ01000255">
    <property type="protein sequence ID" value="OWK53968.1"/>
    <property type="molecule type" value="Genomic_DNA"/>
</dbReference>
<dbReference type="FunFam" id="2.60.40.10:FF:000487">
    <property type="entry name" value="ADAMTS-like 3 isoform 1"/>
    <property type="match status" value="1"/>
</dbReference>
<dbReference type="InterPro" id="IPR003598">
    <property type="entry name" value="Ig_sub2"/>
</dbReference>
<dbReference type="SMART" id="SM00408">
    <property type="entry name" value="IGc2"/>
    <property type="match status" value="3"/>
</dbReference>
<feature type="domain" description="Ig-like" evidence="7">
    <location>
        <begin position="1195"/>
        <end position="1297"/>
    </location>
</feature>
<dbReference type="InterPro" id="IPR050439">
    <property type="entry name" value="ADAMTS_ADAMTS-like"/>
</dbReference>
<feature type="domain" description="Ig-like" evidence="7">
    <location>
        <begin position="887"/>
        <end position="975"/>
    </location>
</feature>
<dbReference type="FunFam" id="2.20.100.10:FF:000009">
    <property type="entry name" value="ADAMTS-like protein 3 isoform A"/>
    <property type="match status" value="2"/>
</dbReference>
<evidence type="ECO:0000313" key="9">
    <source>
        <dbReference type="EMBL" id="OWK53968.1"/>
    </source>
</evidence>
<evidence type="ECO:0000313" key="10">
    <source>
        <dbReference type="Proteomes" id="UP000197619"/>
    </source>
</evidence>
<dbReference type="SMART" id="SM00409">
    <property type="entry name" value="IG"/>
    <property type="match status" value="3"/>
</dbReference>
<dbReference type="GO" id="GO:0004222">
    <property type="term" value="F:metalloendopeptidase activity"/>
    <property type="evidence" value="ECO:0007669"/>
    <property type="project" value="TreeGrafter"/>
</dbReference>
<dbReference type="FunFam" id="2.20.100.10:FF:000005">
    <property type="entry name" value="ADAM metallopeptidase with thrombospondin type 1 motif 9"/>
    <property type="match status" value="1"/>
</dbReference>
<dbReference type="GO" id="GO:0031012">
    <property type="term" value="C:extracellular matrix"/>
    <property type="evidence" value="ECO:0007669"/>
    <property type="project" value="TreeGrafter"/>
</dbReference>
<dbReference type="InterPro" id="IPR045371">
    <property type="entry name" value="ADAMTS_CR_3"/>
</dbReference>
<gene>
    <name evidence="9" type="primary">ADAMTSL1</name>
    <name evidence="9" type="ORF">RLOC_00001383</name>
</gene>
<dbReference type="PRINTS" id="PR01857">
    <property type="entry name" value="ADAMTSFAMILY"/>
</dbReference>
<dbReference type="InterPro" id="IPR010909">
    <property type="entry name" value="PLAC"/>
</dbReference>
<proteinExistence type="predicted"/>
<feature type="domain" description="PLAC" evidence="8">
    <location>
        <begin position="1813"/>
        <end position="1849"/>
    </location>
</feature>
<keyword evidence="10" id="KW-1185">Reference proteome</keyword>
<dbReference type="SMART" id="SM00209">
    <property type="entry name" value="TSP1"/>
    <property type="match status" value="10"/>
</dbReference>
<feature type="region of interest" description="Disordered" evidence="6">
    <location>
        <begin position="1401"/>
        <end position="1424"/>
    </location>
</feature>
<dbReference type="STRING" id="299123.ENSLSDP00000005925"/>
<dbReference type="InterPro" id="IPR013783">
    <property type="entry name" value="Ig-like_fold"/>
</dbReference>
<evidence type="ECO:0000256" key="4">
    <source>
        <dbReference type="ARBA" id="ARBA00022737"/>
    </source>
</evidence>
<dbReference type="GO" id="GO:0006508">
    <property type="term" value="P:proteolysis"/>
    <property type="evidence" value="ECO:0007669"/>
    <property type="project" value="TreeGrafter"/>
</dbReference>
<evidence type="ECO:0000256" key="3">
    <source>
        <dbReference type="ARBA" id="ARBA00022729"/>
    </source>
</evidence>
<protein>
    <submittedName>
        <fullName evidence="9">ADAMTS-like protein 1</fullName>
    </submittedName>
</protein>
<dbReference type="Pfam" id="PF05986">
    <property type="entry name" value="ADAMTS_spacer1"/>
    <property type="match status" value="1"/>
</dbReference>
<keyword evidence="5" id="KW-1015">Disulfide bond</keyword>
<dbReference type="Pfam" id="PF24484">
    <property type="entry name" value="ADAMTSL1"/>
    <property type="match status" value="1"/>
</dbReference>
<dbReference type="SUPFAM" id="SSF48726">
    <property type="entry name" value="Immunoglobulin"/>
    <property type="match status" value="3"/>
</dbReference>
<dbReference type="Gene3D" id="2.20.100.10">
    <property type="entry name" value="Thrombospondin type-1 (TSP1) repeat"/>
    <property type="match status" value="10"/>
</dbReference>
<evidence type="ECO:0000259" key="8">
    <source>
        <dbReference type="PROSITE" id="PS50900"/>
    </source>
</evidence>
<dbReference type="PROSITE" id="PS50835">
    <property type="entry name" value="IG_LIKE"/>
    <property type="match status" value="3"/>
</dbReference>
<dbReference type="Pfam" id="PF07679">
    <property type="entry name" value="I-set"/>
    <property type="match status" value="3"/>
</dbReference>
<dbReference type="SUPFAM" id="SSF82895">
    <property type="entry name" value="TSP-1 type 1 repeat"/>
    <property type="match status" value="10"/>
</dbReference>
<evidence type="ECO:0000256" key="5">
    <source>
        <dbReference type="ARBA" id="ARBA00023157"/>
    </source>
</evidence>
<evidence type="ECO:0000256" key="6">
    <source>
        <dbReference type="SAM" id="MobiDB-lite"/>
    </source>
</evidence>
<dbReference type="InterPro" id="IPR010294">
    <property type="entry name" value="ADAMTS_spacer1"/>
</dbReference>
<dbReference type="InterPro" id="IPR000884">
    <property type="entry name" value="TSP1_rpt"/>
</dbReference>
<dbReference type="InterPro" id="IPR013273">
    <property type="entry name" value="ADAMTS/ADAMTS-like"/>
</dbReference>
<name>A0A218UK45_9PASE</name>
<dbReference type="Gene3D" id="2.60.120.830">
    <property type="match status" value="1"/>
</dbReference>
<dbReference type="InterPro" id="IPR036383">
    <property type="entry name" value="TSP1_rpt_sf"/>
</dbReference>
<evidence type="ECO:0000259" key="7">
    <source>
        <dbReference type="PROSITE" id="PS50835"/>
    </source>
</evidence>
<dbReference type="PROSITE" id="PS50092">
    <property type="entry name" value="TSP1"/>
    <property type="match status" value="10"/>
</dbReference>
<dbReference type="Pfam" id="PF08686">
    <property type="entry name" value="PLAC"/>
    <property type="match status" value="1"/>
</dbReference>
<dbReference type="InterPro" id="IPR056272">
    <property type="entry name" value="ADAMTSL1_dom"/>
</dbReference>
<dbReference type="Pfam" id="PF19236">
    <property type="entry name" value="ADAMTS_CR_3"/>
    <property type="match status" value="1"/>
</dbReference>
<sequence>MQQRDIAFQDFIQKDTENLENGNSRLMRPMFSLQSLKECPPEAGDFRAQQCSAHNDVKYQGQLYEWLPISNDPDNPCSLKCQARGTALVVELAPKVLDGTRCYTESLDMCISGLCQIVGCDHQLGSAAKEDNCGVCNGDGSTCRLVRGQYKSQLSASKLDDTVVAIPYGSRQIRLVLKGPDHLYLETKTLQGVKSENSLSTTGSFLVENSSIDFQKFPDKEILRISGPLTADFTIKIHYAGAADSSVQFIFYQPIIHRWRETDFFPCSASCGGGYQLTSAECFDLRSNRVVADQYCHYYPENIKPKPKLQECNLDPCPARMRAFGSPSHMDKDSISKSVELDTVYRNRVGIIVPNSDGYKQIMPYDLYHPLPRWESTPWTACSSSCGGGIQSRSVSCVEEDIQGHISPVEEWKCMYTPKMPVVQPCNIFDCPKWLAQEWSPCTVTCGQGLRYRVVLCIDHRGMHTGGCSTKTKPHIKEECVVPTPCYKPKDLGASLVQHELIKTRFIPEAWSTCSVTCGVGSQMRLVKCQVLLSFSQSVADLPIDECEGPKPVSQRACYSGPCSGEATEHTLEETQLLSGSLQELDELYDWEYEGFTECSESCGGGVQEAVVTCLNKQTREIADETLCVSSRRPPQLLKSCSLDPCPPSFIVTVEALCNGYCTMDFVRLALNNSKWEIGNWSTCSLTCGVGLQTRDVFCSHLLSRETNETVILADELCSKPKPSLVQACNRFDCPPSWYPTEWQECSQTCGGGVQKRDALCKQRLADGSLLELPETFCSMPRTITQQACKNEDCPNLGDEDPKPVGIEETNKVRLYKACYAQYRPCSVSCGEGTQSRNAICRKMLKTGGFVIINSSLCLPLPFSSLIRPCSLGPCARHNRPAHKQSPHIMAVKQVYIQTRKQKKLHFIVGGYAYLLPKTSVVLRCPTRRFRKSMITWEKDDKRLVSSAHITIAPYEYMKIHHLKPSDTGTYTCTAGSAREHFIIKLIGSNKKIISGQPAGIREEEVMTKAGLNDALRTEDKHLNGIFFNGSKPEKRGHLANPSRWYDYIVSRLLQLRGWPVENLESWEAQESVERNTSSEEDQSREHSLPFTMVTEQKHLDDIIRNLSQQPEELKDIYTEHLVVHLAHEVFKNYLDHQESVLKASRRKVDSASVEYPFHRRVSGFTSSLRMSSSETFIPTSVDLENGLHRPHQKPAILRKISAAQQLSASEVVTHLGQTVVLASGTLSVLLHCEAVGNPKPTISWAKNGEEVKYNDRLLLQPDDSLQILAPVEADVGFYACNASNALGSDSVSIAVTLAGKPLIKASRATMINTESLAVTVDIGSTLKTIQKANVSINCQVAGLTMLTCMDNVQKTLNITLTQIILDFSLWVLLAAQTHNPQIQTVIADLSVAISLHQKHQHQLKQGGGKRKVDKEKTSKNRDCTSQSQVTQFVSFRLASAAHSPNLLPEPPRPLPYLEDLTAVFSSAGPSTHSVLTSPSGTKLTVSPGSSALIGFGYPDMGTETKDIKPMVRCCAVNGYPTPNITWLYSGEPLSQQHQLLAAGRILQLLNVSDFTDGEFSCLAQNEAGSLTQVMTLTIQDVRGTTQEAGSSRTQQDFGYSLTSLKWPVSYSSNYTEIVFPTNEWMVTSWSPCTRSCGGGKQTRRVTCQRLTARGSSVPMSSEACAQVSKHPVDTQSCNRQPCVEWAASSWGQCNGPCIGPRLAVQHRQIFCQTKDGTSVSSDQCSSLPRPLSTQNCWTDVCGVHWRVSLWTVCTATCGNYGFQSRRVDCVHIRTAKPVMDHHCSWRPRPANWQRCNITPCENGTSGEEAEWCRMECRDTTRYCEKVKQLKLCQLTQFKSRCCGTCGKS</sequence>
<feature type="compositionally biased region" description="Basic and acidic residues" evidence="6">
    <location>
        <begin position="1411"/>
        <end position="1423"/>
    </location>
</feature>
<comment type="subcellular location">
    <subcellularLocation>
        <location evidence="1">Secreted</location>
    </subcellularLocation>
</comment>
<accession>A0A218UK45</accession>
<dbReference type="InterPro" id="IPR036179">
    <property type="entry name" value="Ig-like_dom_sf"/>
</dbReference>
<keyword evidence="4" id="KW-0677">Repeat</keyword>
<dbReference type="InterPro" id="IPR003599">
    <property type="entry name" value="Ig_sub"/>
</dbReference>
<dbReference type="Proteomes" id="UP000197619">
    <property type="component" value="Unassembled WGS sequence"/>
</dbReference>
<dbReference type="GO" id="GO:0005576">
    <property type="term" value="C:extracellular region"/>
    <property type="evidence" value="ECO:0007669"/>
    <property type="project" value="UniProtKB-SubCell"/>
</dbReference>
<feature type="compositionally biased region" description="Basic residues" evidence="6">
    <location>
        <begin position="1401"/>
        <end position="1410"/>
    </location>
</feature>
<organism evidence="9 10">
    <name type="scientific">Lonchura striata</name>
    <name type="common">white-rumped munia</name>
    <dbReference type="NCBI Taxonomy" id="40157"/>
    <lineage>
        <taxon>Eukaryota</taxon>
        <taxon>Metazoa</taxon>
        <taxon>Chordata</taxon>
        <taxon>Craniata</taxon>
        <taxon>Vertebrata</taxon>
        <taxon>Euteleostomi</taxon>
        <taxon>Archelosauria</taxon>
        <taxon>Archosauria</taxon>
        <taxon>Dinosauria</taxon>
        <taxon>Saurischia</taxon>
        <taxon>Theropoda</taxon>
        <taxon>Coelurosauria</taxon>
        <taxon>Aves</taxon>
        <taxon>Neognathae</taxon>
        <taxon>Neoaves</taxon>
        <taxon>Telluraves</taxon>
        <taxon>Australaves</taxon>
        <taxon>Passeriformes</taxon>
        <taxon>Passeroidea</taxon>
        <taxon>Estrildidae</taxon>
        <taxon>Estrildinae</taxon>
        <taxon>Lonchura</taxon>
    </lineage>
</organism>
<dbReference type="PANTHER" id="PTHR13723:SF157">
    <property type="entry name" value="ADAMTS-LIKE PROTEIN 1"/>
    <property type="match status" value="1"/>
</dbReference>
<dbReference type="InterPro" id="IPR013098">
    <property type="entry name" value="Ig_I-set"/>
</dbReference>
<dbReference type="GO" id="GO:0030198">
    <property type="term" value="P:extracellular matrix organization"/>
    <property type="evidence" value="ECO:0007669"/>
    <property type="project" value="InterPro"/>
</dbReference>
<dbReference type="Pfam" id="PF19030">
    <property type="entry name" value="TSP1_ADAMTS"/>
    <property type="match status" value="11"/>
</dbReference>
<comment type="caution">
    <text evidence="9">The sequence shown here is derived from an EMBL/GenBank/DDBJ whole genome shotgun (WGS) entry which is preliminary data.</text>
</comment>
<dbReference type="PANTHER" id="PTHR13723">
    <property type="entry name" value="ADAMTS A DISINTEGRIN AND METALLOPROTEASE WITH THROMBOSPONDIN MOTIFS PROTEASE"/>
    <property type="match status" value="1"/>
</dbReference>
<reference evidence="9 10" key="1">
    <citation type="submission" date="2017-05" db="EMBL/GenBank/DDBJ databases">
        <title>Genome of assembly of the Bengalese finch, Lonchura striata domestica.</title>
        <authorList>
            <person name="Colquitt B.M."/>
            <person name="Brainard M.S."/>
        </authorList>
    </citation>
    <scope>NUCLEOTIDE SEQUENCE [LARGE SCALE GENOMIC DNA]</scope>
    <source>
        <strain evidence="9">White83orange57</strain>
    </source>
</reference>
<feature type="domain" description="Ig-like" evidence="7">
    <location>
        <begin position="1470"/>
        <end position="1578"/>
    </location>
</feature>